<dbReference type="Pfam" id="PF02653">
    <property type="entry name" value="BPD_transp_2"/>
    <property type="match status" value="1"/>
</dbReference>
<keyword evidence="8" id="KW-1185">Reference proteome</keyword>
<feature type="transmembrane region" description="Helical" evidence="6">
    <location>
        <begin position="12"/>
        <end position="30"/>
    </location>
</feature>
<feature type="transmembrane region" description="Helical" evidence="6">
    <location>
        <begin position="60"/>
        <end position="79"/>
    </location>
</feature>
<organism evidence="7 8">
    <name type="scientific">Marinibaculum pumilum</name>
    <dbReference type="NCBI Taxonomy" id="1766165"/>
    <lineage>
        <taxon>Bacteria</taxon>
        <taxon>Pseudomonadati</taxon>
        <taxon>Pseudomonadota</taxon>
        <taxon>Alphaproteobacteria</taxon>
        <taxon>Rhodospirillales</taxon>
        <taxon>Rhodospirillaceae</taxon>
        <taxon>Marinibaculum</taxon>
    </lineage>
</organism>
<name>A0ABV7KWI5_9PROT</name>
<dbReference type="InterPro" id="IPR043428">
    <property type="entry name" value="LivM-like"/>
</dbReference>
<evidence type="ECO:0000256" key="4">
    <source>
        <dbReference type="ARBA" id="ARBA00022989"/>
    </source>
</evidence>
<dbReference type="PANTHER" id="PTHR30482:SF10">
    <property type="entry name" value="HIGH-AFFINITY BRANCHED-CHAIN AMINO ACID TRANSPORT PROTEIN BRAE"/>
    <property type="match status" value="1"/>
</dbReference>
<evidence type="ECO:0000313" key="7">
    <source>
        <dbReference type="EMBL" id="MFC3226382.1"/>
    </source>
</evidence>
<feature type="transmembrane region" description="Helical" evidence="6">
    <location>
        <begin position="214"/>
        <end position="232"/>
    </location>
</feature>
<keyword evidence="4 6" id="KW-1133">Transmembrane helix</keyword>
<feature type="transmembrane region" description="Helical" evidence="6">
    <location>
        <begin position="253"/>
        <end position="282"/>
    </location>
</feature>
<keyword evidence="2" id="KW-1003">Cell membrane</keyword>
<evidence type="ECO:0000256" key="2">
    <source>
        <dbReference type="ARBA" id="ARBA00022475"/>
    </source>
</evidence>
<accession>A0ABV7KWI5</accession>
<keyword evidence="3 6" id="KW-0812">Transmembrane</keyword>
<dbReference type="PANTHER" id="PTHR30482">
    <property type="entry name" value="HIGH-AFFINITY BRANCHED-CHAIN AMINO ACID TRANSPORT SYSTEM PERMEASE"/>
    <property type="match status" value="1"/>
</dbReference>
<evidence type="ECO:0000256" key="1">
    <source>
        <dbReference type="ARBA" id="ARBA00004651"/>
    </source>
</evidence>
<evidence type="ECO:0000256" key="3">
    <source>
        <dbReference type="ARBA" id="ARBA00022692"/>
    </source>
</evidence>
<comment type="caution">
    <text evidence="7">The sequence shown here is derived from an EMBL/GenBank/DDBJ whole genome shotgun (WGS) entry which is preliminary data.</text>
</comment>
<comment type="subcellular location">
    <subcellularLocation>
        <location evidence="1">Cell membrane</location>
        <topology evidence="1">Multi-pass membrane protein</topology>
    </subcellularLocation>
</comment>
<dbReference type="Proteomes" id="UP001595528">
    <property type="component" value="Unassembled WGS sequence"/>
</dbReference>
<dbReference type="CDD" id="cd06581">
    <property type="entry name" value="TM_PBP1_LivM_like"/>
    <property type="match status" value="1"/>
</dbReference>
<dbReference type="EMBL" id="JBHRTR010000011">
    <property type="protein sequence ID" value="MFC3226382.1"/>
    <property type="molecule type" value="Genomic_DNA"/>
</dbReference>
<feature type="transmembrane region" description="Helical" evidence="6">
    <location>
        <begin position="37"/>
        <end position="54"/>
    </location>
</feature>
<feature type="transmembrane region" description="Helical" evidence="6">
    <location>
        <begin position="164"/>
        <end position="183"/>
    </location>
</feature>
<evidence type="ECO:0000313" key="8">
    <source>
        <dbReference type="Proteomes" id="UP001595528"/>
    </source>
</evidence>
<sequence>MLKQGIRRHRWWILVSLAALVLLLFGPAVLSPFHTRVAQLILMSAGLALAWSILGGFSGYWSFGHTVFIGVGAFGAALLETKVDLGGPAANLIVGLAFAGLVCGILAAIIAYPLLRLRGIYFAIAMLGVSQVFGELVSTIDWFQGSLGIVLPRLAPREIDPQVFYYYLFLALTGITLLVGFVIKVGRIGYGLVAVREDEDTAAMMGVPTEGYKITVFVISAVLTGMIGAAYAHSLGYITGESVFRVDFSLNMIVYALLGGIGTLIGPIVGAIVMVVLTQVLLGDLLDIHMLATGALLAILVLLAPKGIVGFVQGLLRGRRKAPDPAAPSDGRALP</sequence>
<keyword evidence="5 6" id="KW-0472">Membrane</keyword>
<dbReference type="RefSeq" id="WP_379898331.1">
    <property type="nucleotide sequence ID" value="NZ_JBHRTR010000011.1"/>
</dbReference>
<feature type="transmembrane region" description="Helical" evidence="6">
    <location>
        <begin position="288"/>
        <end position="312"/>
    </location>
</feature>
<feature type="transmembrane region" description="Helical" evidence="6">
    <location>
        <begin position="91"/>
        <end position="114"/>
    </location>
</feature>
<proteinExistence type="predicted"/>
<reference evidence="8" key="1">
    <citation type="journal article" date="2019" name="Int. J. Syst. Evol. Microbiol.">
        <title>The Global Catalogue of Microorganisms (GCM) 10K type strain sequencing project: providing services to taxonomists for standard genome sequencing and annotation.</title>
        <authorList>
            <consortium name="The Broad Institute Genomics Platform"/>
            <consortium name="The Broad Institute Genome Sequencing Center for Infectious Disease"/>
            <person name="Wu L."/>
            <person name="Ma J."/>
        </authorList>
    </citation>
    <scope>NUCLEOTIDE SEQUENCE [LARGE SCALE GENOMIC DNA]</scope>
    <source>
        <strain evidence="8">KCTC 42964</strain>
    </source>
</reference>
<gene>
    <name evidence="7" type="ORF">ACFOGJ_04030</name>
</gene>
<evidence type="ECO:0000256" key="6">
    <source>
        <dbReference type="SAM" id="Phobius"/>
    </source>
</evidence>
<dbReference type="InterPro" id="IPR001851">
    <property type="entry name" value="ABC_transp_permease"/>
</dbReference>
<protein>
    <submittedName>
        <fullName evidence="7">Branched-chain amino acid ABC transporter permease</fullName>
    </submittedName>
</protein>
<evidence type="ECO:0000256" key="5">
    <source>
        <dbReference type="ARBA" id="ARBA00023136"/>
    </source>
</evidence>